<keyword evidence="3" id="KW-1185">Reference proteome</keyword>
<proteinExistence type="predicted"/>
<evidence type="ECO:0000256" key="1">
    <source>
        <dbReference type="SAM" id="Phobius"/>
    </source>
</evidence>
<gene>
    <name evidence="2" type="ORF">IW261DRAFT_1464136</name>
</gene>
<name>A0AA39PG21_9AGAR</name>
<keyword evidence="1" id="KW-0472">Membrane</keyword>
<accession>A0AA39PG21</accession>
<dbReference type="Proteomes" id="UP001175227">
    <property type="component" value="Unassembled WGS sequence"/>
</dbReference>
<dbReference type="AlphaFoldDB" id="A0AA39PG21"/>
<comment type="caution">
    <text evidence="2">The sequence shown here is derived from an EMBL/GenBank/DDBJ whole genome shotgun (WGS) entry which is preliminary data.</text>
</comment>
<keyword evidence="1" id="KW-1133">Transmembrane helix</keyword>
<evidence type="ECO:0000313" key="3">
    <source>
        <dbReference type="Proteomes" id="UP001175227"/>
    </source>
</evidence>
<sequence length="53" mass="5896">MAIEPLLASRAQKAFIITISFQAVVVLVMIAIVFRLVEDEVTFTGGYKVRRIA</sequence>
<feature type="transmembrane region" description="Helical" evidence="1">
    <location>
        <begin position="14"/>
        <end position="37"/>
    </location>
</feature>
<evidence type="ECO:0000313" key="2">
    <source>
        <dbReference type="EMBL" id="KAK0483603.1"/>
    </source>
</evidence>
<protein>
    <submittedName>
        <fullName evidence="2">Uncharacterized protein</fullName>
    </submittedName>
</protein>
<keyword evidence="1" id="KW-0812">Transmembrane</keyword>
<dbReference type="EMBL" id="JAUEPR010000006">
    <property type="protein sequence ID" value="KAK0483603.1"/>
    <property type="molecule type" value="Genomic_DNA"/>
</dbReference>
<reference evidence="2" key="1">
    <citation type="submission" date="2023-06" db="EMBL/GenBank/DDBJ databases">
        <authorList>
            <consortium name="Lawrence Berkeley National Laboratory"/>
            <person name="Ahrendt S."/>
            <person name="Sahu N."/>
            <person name="Indic B."/>
            <person name="Wong-Bajracharya J."/>
            <person name="Merenyi Z."/>
            <person name="Ke H.-M."/>
            <person name="Monk M."/>
            <person name="Kocsube S."/>
            <person name="Drula E."/>
            <person name="Lipzen A."/>
            <person name="Balint B."/>
            <person name="Henrissat B."/>
            <person name="Andreopoulos B."/>
            <person name="Martin F.M."/>
            <person name="Harder C.B."/>
            <person name="Rigling D."/>
            <person name="Ford K.L."/>
            <person name="Foster G.D."/>
            <person name="Pangilinan J."/>
            <person name="Papanicolaou A."/>
            <person name="Barry K."/>
            <person name="LaButti K."/>
            <person name="Viragh M."/>
            <person name="Koriabine M."/>
            <person name="Yan M."/>
            <person name="Riley R."/>
            <person name="Champramary S."/>
            <person name="Plett K.L."/>
            <person name="Tsai I.J."/>
            <person name="Slot J."/>
            <person name="Sipos G."/>
            <person name="Plett J."/>
            <person name="Nagy L.G."/>
            <person name="Grigoriev I.V."/>
        </authorList>
    </citation>
    <scope>NUCLEOTIDE SEQUENCE</scope>
    <source>
        <strain evidence="2">ICMP 16352</strain>
    </source>
</reference>
<organism evidence="2 3">
    <name type="scientific">Armillaria novae-zelandiae</name>
    <dbReference type="NCBI Taxonomy" id="153914"/>
    <lineage>
        <taxon>Eukaryota</taxon>
        <taxon>Fungi</taxon>
        <taxon>Dikarya</taxon>
        <taxon>Basidiomycota</taxon>
        <taxon>Agaricomycotina</taxon>
        <taxon>Agaricomycetes</taxon>
        <taxon>Agaricomycetidae</taxon>
        <taxon>Agaricales</taxon>
        <taxon>Marasmiineae</taxon>
        <taxon>Physalacriaceae</taxon>
        <taxon>Armillaria</taxon>
    </lineage>
</organism>